<organism evidence="1 2">
    <name type="scientific">Lactobacillus paragasseri</name>
    <dbReference type="NCBI Taxonomy" id="2107999"/>
    <lineage>
        <taxon>Bacteria</taxon>
        <taxon>Bacillati</taxon>
        <taxon>Bacillota</taxon>
        <taxon>Bacilli</taxon>
        <taxon>Lactobacillales</taxon>
        <taxon>Lactobacillaceae</taxon>
        <taxon>Lactobacillus</taxon>
    </lineage>
</organism>
<evidence type="ECO:0000313" key="1">
    <source>
        <dbReference type="EMBL" id="MDK6868440.1"/>
    </source>
</evidence>
<dbReference type="RefSeq" id="WP_035422702.1">
    <property type="nucleotide sequence ID" value="NZ_JASOLY010000007.1"/>
</dbReference>
<protein>
    <submittedName>
        <fullName evidence="1">Uncharacterized protein</fullName>
    </submittedName>
</protein>
<dbReference type="Proteomes" id="UP001232113">
    <property type="component" value="Unassembled WGS sequence"/>
</dbReference>
<comment type="caution">
    <text evidence="1">The sequence shown here is derived from an EMBL/GenBank/DDBJ whole genome shotgun (WGS) entry which is preliminary data.</text>
</comment>
<dbReference type="EMBL" id="JASOLY010000007">
    <property type="protein sequence ID" value="MDK6868440.1"/>
    <property type="molecule type" value="Genomic_DNA"/>
</dbReference>
<name>A0AAW6XNW7_9LACO</name>
<reference evidence="1" key="1">
    <citation type="submission" date="2023-05" db="EMBL/GenBank/DDBJ databases">
        <title>Cataloging the Phylogenetic Diversity of Human Bladder Bacteria.</title>
        <authorList>
            <person name="Du J."/>
        </authorList>
    </citation>
    <scope>NUCLEOTIDE SEQUENCE</scope>
    <source>
        <strain evidence="1">UMB6975B</strain>
    </source>
</reference>
<evidence type="ECO:0000313" key="2">
    <source>
        <dbReference type="Proteomes" id="UP001232113"/>
    </source>
</evidence>
<dbReference type="AlphaFoldDB" id="A0AAW6XNW7"/>
<sequence>MKKEQAKIGVGCEIRQTPKGVYIDGVKQKGAIDVQVKKNSRKWTEVLITYLAHSFLKERACDGELLTIQELRKQRYLK</sequence>
<proteinExistence type="predicted"/>
<gene>
    <name evidence="1" type="ORF">QP354_05065</name>
</gene>
<accession>A0AAW6XNW7</accession>